<protein>
    <recommendedName>
        <fullName evidence="3 7">Guanine deaminase</fullName>
        <shortName evidence="8">Guanase</shortName>
        <ecNumber evidence="3 7">3.5.4.3</ecNumber>
    </recommendedName>
    <alternativeName>
        <fullName evidence="8">Guanine aminohydrolase</fullName>
    </alternativeName>
</protein>
<comment type="cofactor">
    <cofactor evidence="8">
        <name>Zn(2+)</name>
        <dbReference type="ChEBI" id="CHEBI:29105"/>
    </cofactor>
    <text evidence="8">Binds 1 zinc ion per subunit.</text>
</comment>
<dbReference type="CDD" id="cd01303">
    <property type="entry name" value="GDEase"/>
    <property type="match status" value="1"/>
</dbReference>
<comment type="catalytic activity">
    <reaction evidence="8">
        <text>guanine + H2O + H(+) = xanthine + NH4(+)</text>
        <dbReference type="Rhea" id="RHEA:14665"/>
        <dbReference type="ChEBI" id="CHEBI:15377"/>
        <dbReference type="ChEBI" id="CHEBI:15378"/>
        <dbReference type="ChEBI" id="CHEBI:16235"/>
        <dbReference type="ChEBI" id="CHEBI:17712"/>
        <dbReference type="ChEBI" id="CHEBI:28938"/>
        <dbReference type="EC" id="3.5.4.3"/>
    </reaction>
</comment>
<dbReference type="PANTHER" id="PTHR11271">
    <property type="entry name" value="GUANINE DEAMINASE"/>
    <property type="match status" value="1"/>
</dbReference>
<gene>
    <name evidence="11" type="primary">guaD</name>
    <name evidence="11" type="ORF">AAC691_22115</name>
</gene>
<reference evidence="11 12" key="1">
    <citation type="submission" date="2024-04" db="EMBL/GenBank/DDBJ databases">
        <title>Complete genome sequence of Nguyenibacter vanlangesis HBCM-1154, a strain capable of nitrogen fixation, IAA production, and phosphorus solubilization isolated from sugarcane soil.</title>
        <authorList>
            <person name="MY HANH P."/>
        </authorList>
    </citation>
    <scope>NUCLEOTIDE SEQUENCE [LARGE SCALE GENOMIC DNA]</scope>
    <source>
        <strain evidence="11 12">HBCM 1154</strain>
    </source>
</reference>
<dbReference type="NCBIfam" id="NF006679">
    <property type="entry name" value="PRK09228.1"/>
    <property type="match status" value="1"/>
</dbReference>
<evidence type="ECO:0000256" key="7">
    <source>
        <dbReference type="NCBIfam" id="TIGR02967"/>
    </source>
</evidence>
<evidence type="ECO:0000256" key="2">
    <source>
        <dbReference type="ARBA" id="ARBA00006745"/>
    </source>
</evidence>
<dbReference type="Gene3D" id="3.20.20.140">
    <property type="entry name" value="Metal-dependent hydrolases"/>
    <property type="match status" value="1"/>
</dbReference>
<dbReference type="InterPro" id="IPR011059">
    <property type="entry name" value="Metal-dep_hydrolase_composite"/>
</dbReference>
<keyword evidence="5 8" id="KW-0378">Hydrolase</keyword>
<evidence type="ECO:0000256" key="5">
    <source>
        <dbReference type="ARBA" id="ARBA00022801"/>
    </source>
</evidence>
<dbReference type="Pfam" id="PF01979">
    <property type="entry name" value="Amidohydro_1"/>
    <property type="match status" value="1"/>
</dbReference>
<dbReference type="RefSeq" id="WP_342630308.1">
    <property type="nucleotide sequence ID" value="NZ_CP152276.1"/>
</dbReference>
<dbReference type="PANTHER" id="PTHR11271:SF6">
    <property type="entry name" value="GUANINE DEAMINASE"/>
    <property type="match status" value="1"/>
</dbReference>
<dbReference type="InterPro" id="IPR032466">
    <property type="entry name" value="Metal_Hydrolase"/>
</dbReference>
<comment type="similarity">
    <text evidence="2 8">Belongs to the metallo-dependent hydrolases superfamily. ATZ/TRZ family.</text>
</comment>
<organism evidence="11 12">
    <name type="scientific">Nguyenibacter vanlangensis</name>
    <dbReference type="NCBI Taxonomy" id="1216886"/>
    <lineage>
        <taxon>Bacteria</taxon>
        <taxon>Pseudomonadati</taxon>
        <taxon>Pseudomonadota</taxon>
        <taxon>Alphaproteobacteria</taxon>
        <taxon>Acetobacterales</taxon>
        <taxon>Acetobacteraceae</taxon>
        <taxon>Nguyenibacter</taxon>
    </lineage>
</organism>
<feature type="compositionally biased region" description="Low complexity" evidence="9">
    <location>
        <begin position="1"/>
        <end position="10"/>
    </location>
</feature>
<dbReference type="NCBIfam" id="TIGR02967">
    <property type="entry name" value="guan_deamin"/>
    <property type="match status" value="1"/>
</dbReference>
<dbReference type="EMBL" id="CP152276">
    <property type="protein sequence ID" value="XAE45167.1"/>
    <property type="molecule type" value="Genomic_DNA"/>
</dbReference>
<evidence type="ECO:0000256" key="6">
    <source>
        <dbReference type="ARBA" id="ARBA00022833"/>
    </source>
</evidence>
<feature type="region of interest" description="Disordered" evidence="9">
    <location>
        <begin position="1"/>
        <end position="20"/>
    </location>
</feature>
<accession>A0ABZ3DBM2</accession>
<evidence type="ECO:0000313" key="11">
    <source>
        <dbReference type="EMBL" id="XAE45167.1"/>
    </source>
</evidence>
<dbReference type="InterPro" id="IPR006680">
    <property type="entry name" value="Amidohydro-rel"/>
</dbReference>
<dbReference type="SUPFAM" id="SSF51338">
    <property type="entry name" value="Composite domain of metallo-dependent hydrolases"/>
    <property type="match status" value="1"/>
</dbReference>
<dbReference type="Gene3D" id="2.30.40.10">
    <property type="entry name" value="Urease, subunit C, domain 1"/>
    <property type="match status" value="1"/>
</dbReference>
<keyword evidence="6 8" id="KW-0862">Zinc</keyword>
<evidence type="ECO:0000256" key="4">
    <source>
        <dbReference type="ARBA" id="ARBA00022723"/>
    </source>
</evidence>
<feature type="compositionally biased region" description="Basic residues" evidence="9">
    <location>
        <begin position="11"/>
        <end position="20"/>
    </location>
</feature>
<dbReference type="InterPro" id="IPR051607">
    <property type="entry name" value="Metallo-dep_hydrolases"/>
</dbReference>
<name>A0ABZ3DBM2_9PROT</name>
<dbReference type="Proteomes" id="UP001449795">
    <property type="component" value="Chromosome"/>
</dbReference>
<evidence type="ECO:0000256" key="8">
    <source>
        <dbReference type="RuleBase" id="RU366009"/>
    </source>
</evidence>
<sequence>MTAPPAAPARHAPRRQAPVRHALRGRAVTFRADPFQDGPTAALVHEPDALIVIEDGHITAFGPHDALRPTLPEGTPVTTYPRAVISAGFVDTHVHYPQLPMIAAYGEQLLEWLERYTFPTEARYADAGYAARVARRFLRELLRAGTTTAAVYCTVHPQSVDAFFTESARLDTRMVAGKVLMDRNAPDALRDTAQGGYDDSLALIDRWHGNGRQLYAVTPRFAATSTERQLDLAGSLLRQRDGLFMQTHLSENVAEVEWIRRLFPSRRSYLDVYAHAGLVGPRGVLGHGVHVDEDTFHTCHATGCAMAHCPTSNLFLGSGAFRLFDALDPRRPVRVGLGTDMGAGTSLSQLQTLNEAYKVAQSTGRRLHPVQAFWLATAGGARSLHLDDRIGTIAPGIEADLCVLDPYATPLMAQRAEECDTIEDLLFVLMMLGDDRSVRATYVAGALAHDRDHDRDRDAPPAE</sequence>
<dbReference type="GO" id="GO:0008892">
    <property type="term" value="F:guanine deaminase activity"/>
    <property type="evidence" value="ECO:0007669"/>
    <property type="project" value="UniProtKB-EC"/>
</dbReference>
<evidence type="ECO:0000259" key="10">
    <source>
        <dbReference type="Pfam" id="PF01979"/>
    </source>
</evidence>
<evidence type="ECO:0000256" key="9">
    <source>
        <dbReference type="SAM" id="MobiDB-lite"/>
    </source>
</evidence>
<dbReference type="InterPro" id="IPR014311">
    <property type="entry name" value="Guanine_deaminase"/>
</dbReference>
<dbReference type="EC" id="3.5.4.3" evidence="3 7"/>
<dbReference type="SUPFAM" id="SSF51556">
    <property type="entry name" value="Metallo-dependent hydrolases"/>
    <property type="match status" value="1"/>
</dbReference>
<keyword evidence="4 8" id="KW-0479">Metal-binding</keyword>
<comment type="pathway">
    <text evidence="1 8">Purine metabolism; guanine degradation; xanthine from guanine: step 1/1.</text>
</comment>
<keyword evidence="12" id="KW-1185">Reference proteome</keyword>
<evidence type="ECO:0000256" key="1">
    <source>
        <dbReference type="ARBA" id="ARBA00004984"/>
    </source>
</evidence>
<proteinExistence type="inferred from homology"/>
<feature type="domain" description="Amidohydrolase-related" evidence="10">
    <location>
        <begin position="85"/>
        <end position="445"/>
    </location>
</feature>
<evidence type="ECO:0000256" key="3">
    <source>
        <dbReference type="ARBA" id="ARBA00012781"/>
    </source>
</evidence>
<evidence type="ECO:0000313" key="12">
    <source>
        <dbReference type="Proteomes" id="UP001449795"/>
    </source>
</evidence>
<comment type="function">
    <text evidence="8">Catalyzes the hydrolytic deamination of guanine, producing xanthine and ammonia.</text>
</comment>